<dbReference type="GO" id="GO:0046872">
    <property type="term" value="F:metal ion binding"/>
    <property type="evidence" value="ECO:0007669"/>
    <property type="project" value="UniProtKB-KW"/>
</dbReference>
<keyword evidence="3" id="KW-0378">Hydrolase</keyword>
<evidence type="ECO:0000256" key="3">
    <source>
        <dbReference type="ARBA" id="ARBA00022801"/>
    </source>
</evidence>
<dbReference type="Proteomes" id="UP000248745">
    <property type="component" value="Unassembled WGS sequence"/>
</dbReference>
<dbReference type="CDD" id="cd07505">
    <property type="entry name" value="HAD_BPGM-like"/>
    <property type="match status" value="1"/>
</dbReference>
<dbReference type="EMBL" id="QKTW01000003">
    <property type="protein sequence ID" value="PZF74626.1"/>
    <property type="molecule type" value="Genomic_DNA"/>
</dbReference>
<dbReference type="Gene3D" id="1.10.150.240">
    <property type="entry name" value="Putative phosphatase, domain 2"/>
    <property type="match status" value="1"/>
</dbReference>
<dbReference type="PANTHER" id="PTHR18901">
    <property type="entry name" value="2-DEOXYGLUCOSE-6-PHOSPHATE PHOSPHATASE 2"/>
    <property type="match status" value="1"/>
</dbReference>
<dbReference type="PRINTS" id="PR00413">
    <property type="entry name" value="HADHALOGNASE"/>
</dbReference>
<dbReference type="InterPro" id="IPR023198">
    <property type="entry name" value="PGP-like_dom2"/>
</dbReference>
<dbReference type="SFLD" id="SFLDG01135">
    <property type="entry name" value="C1.5.6:_HAD__Beta-PGM__Phospha"/>
    <property type="match status" value="1"/>
</dbReference>
<dbReference type="NCBIfam" id="NF008087">
    <property type="entry name" value="PRK10826.1"/>
    <property type="match status" value="1"/>
</dbReference>
<dbReference type="SFLD" id="SFLDS00003">
    <property type="entry name" value="Haloacid_Dehalogenase"/>
    <property type="match status" value="1"/>
</dbReference>
<comment type="similarity">
    <text evidence="1">Belongs to the HAD-like hydrolase superfamily. CbbY/CbbZ/Gph/YieH family.</text>
</comment>
<dbReference type="InterPro" id="IPR006439">
    <property type="entry name" value="HAD-SF_hydro_IA"/>
</dbReference>
<sequence>MINTVLFDMDGLLLDTEPLWGESMLRIAGKHRIPITPERFKETTGLRIYEVTDYWAVKYPWEGQTASFVADEILDDIIELSKQRGRVMPGIEKALELLKANNYKIGLASSSPMRMIQALTDYFGISHYFDCITSADSVELGKPHPGVFLHCAKELGSTPLQCAVLEDSVNGMIAGKSARMKTIVVPDAAHYNDPRFAIADVKLHSMEEFTLDLVK</sequence>
<organism evidence="4 5">
    <name type="scientific">Taibaiella soli</name>
    <dbReference type="NCBI Taxonomy" id="1649169"/>
    <lineage>
        <taxon>Bacteria</taxon>
        <taxon>Pseudomonadati</taxon>
        <taxon>Bacteroidota</taxon>
        <taxon>Chitinophagia</taxon>
        <taxon>Chitinophagales</taxon>
        <taxon>Chitinophagaceae</taxon>
        <taxon>Taibaiella</taxon>
    </lineage>
</organism>
<evidence type="ECO:0000313" key="5">
    <source>
        <dbReference type="Proteomes" id="UP000248745"/>
    </source>
</evidence>
<dbReference type="RefSeq" id="WP_110997466.1">
    <property type="nucleotide sequence ID" value="NZ_QKTW01000003.1"/>
</dbReference>
<dbReference type="AlphaFoldDB" id="A0A2W2BMF0"/>
<dbReference type="GO" id="GO:0016787">
    <property type="term" value="F:hydrolase activity"/>
    <property type="evidence" value="ECO:0007669"/>
    <property type="project" value="UniProtKB-KW"/>
</dbReference>
<dbReference type="NCBIfam" id="TIGR01509">
    <property type="entry name" value="HAD-SF-IA-v3"/>
    <property type="match status" value="1"/>
</dbReference>
<comment type="caution">
    <text evidence="4">The sequence shown here is derived from an EMBL/GenBank/DDBJ whole genome shotgun (WGS) entry which is preliminary data.</text>
</comment>
<dbReference type="SFLD" id="SFLDG01129">
    <property type="entry name" value="C1.5:_HAD__Beta-PGM__Phosphata"/>
    <property type="match status" value="1"/>
</dbReference>
<dbReference type="NCBIfam" id="TIGR01549">
    <property type="entry name" value="HAD-SF-IA-v1"/>
    <property type="match status" value="1"/>
</dbReference>
<name>A0A2W2BMF0_9BACT</name>
<dbReference type="InterPro" id="IPR023214">
    <property type="entry name" value="HAD_sf"/>
</dbReference>
<evidence type="ECO:0000256" key="1">
    <source>
        <dbReference type="ARBA" id="ARBA00006171"/>
    </source>
</evidence>
<accession>A0A2W2BMF0</accession>
<proteinExistence type="inferred from homology"/>
<gene>
    <name evidence="4" type="ORF">DN068_03350</name>
</gene>
<dbReference type="Pfam" id="PF00702">
    <property type="entry name" value="Hydrolase"/>
    <property type="match status" value="1"/>
</dbReference>
<evidence type="ECO:0000256" key="2">
    <source>
        <dbReference type="ARBA" id="ARBA00022723"/>
    </source>
</evidence>
<keyword evidence="2" id="KW-0479">Metal-binding</keyword>
<dbReference type="InterPro" id="IPR036412">
    <property type="entry name" value="HAD-like_sf"/>
</dbReference>
<protein>
    <submittedName>
        <fullName evidence="4">Hexitol phosphatase HxpB</fullName>
    </submittedName>
</protein>
<keyword evidence="5" id="KW-1185">Reference proteome</keyword>
<dbReference type="Gene3D" id="3.40.50.1000">
    <property type="entry name" value="HAD superfamily/HAD-like"/>
    <property type="match status" value="1"/>
</dbReference>
<dbReference type="OrthoDB" id="9797743at2"/>
<dbReference type="SUPFAM" id="SSF56784">
    <property type="entry name" value="HAD-like"/>
    <property type="match status" value="1"/>
</dbReference>
<evidence type="ECO:0000313" key="4">
    <source>
        <dbReference type="EMBL" id="PZF74626.1"/>
    </source>
</evidence>
<reference evidence="4 5" key="1">
    <citation type="submission" date="2018-06" db="EMBL/GenBank/DDBJ databases">
        <title>Mucibacter soli gen. nov., sp. nov., a new member of the family Chitinophagaceae producing mucin.</title>
        <authorList>
            <person name="Kim M.-K."/>
            <person name="Park S."/>
            <person name="Kim T.-S."/>
            <person name="Joung Y."/>
            <person name="Han J.-H."/>
            <person name="Kim S.B."/>
        </authorList>
    </citation>
    <scope>NUCLEOTIDE SEQUENCE [LARGE SCALE GENOMIC DNA]</scope>
    <source>
        <strain evidence="4 5">R1-15</strain>
    </source>
</reference>
<dbReference type="PANTHER" id="PTHR18901:SF38">
    <property type="entry name" value="PSEUDOURIDINE-5'-PHOSPHATASE"/>
    <property type="match status" value="1"/>
</dbReference>
<dbReference type="FunFam" id="3.40.50.1000:FF:000036">
    <property type="entry name" value="HAD family hydrolase"/>
    <property type="match status" value="1"/>
</dbReference>